<comment type="caution">
    <text evidence="4">The sequence shown here is derived from an EMBL/GenBank/DDBJ whole genome shotgun (WGS) entry which is preliminary data.</text>
</comment>
<gene>
    <name evidence="4" type="ORF">ACEZDB_01835</name>
</gene>
<evidence type="ECO:0000313" key="4">
    <source>
        <dbReference type="EMBL" id="MFC1429398.1"/>
    </source>
</evidence>
<dbReference type="PROSITE" id="PS51168">
    <property type="entry name" value="CHORISMATE_MUT_2"/>
    <property type="match status" value="1"/>
</dbReference>
<organism evidence="4 5">
    <name type="scientific">Streptacidiphilus alkalitolerans</name>
    <dbReference type="NCBI Taxonomy" id="3342712"/>
    <lineage>
        <taxon>Bacteria</taxon>
        <taxon>Bacillati</taxon>
        <taxon>Actinomycetota</taxon>
        <taxon>Actinomycetes</taxon>
        <taxon>Kitasatosporales</taxon>
        <taxon>Streptomycetaceae</taxon>
        <taxon>Streptacidiphilus</taxon>
    </lineage>
</organism>
<accession>A0ABV6WTN9</accession>
<dbReference type="Gene3D" id="1.20.59.10">
    <property type="entry name" value="Chorismate mutase"/>
    <property type="match status" value="1"/>
</dbReference>
<dbReference type="InterPro" id="IPR036979">
    <property type="entry name" value="CM_dom_sf"/>
</dbReference>
<protein>
    <submittedName>
        <fullName evidence="4">Chorismate mutase family protein</fullName>
    </submittedName>
</protein>
<sequence length="133" mass="14649">MAAHTPTPESRTPESRTAGSLTAVAPDELEALRSELDRIDVSLLDALRLRIACCVEIALVKRTHGVPMMQPHRIGVVQRRAARYAEEHGLSAEFLRRLYDLVIAETCRVEDLVIDGSPAVPRTDTPRAEPPST</sequence>
<dbReference type="InterPro" id="IPR008241">
    <property type="entry name" value="Isochorismate_pyruvate-lyase"/>
</dbReference>
<reference evidence="4 5" key="1">
    <citation type="submission" date="2024-09" db="EMBL/GenBank/DDBJ databases">
        <authorList>
            <person name="Lee S.D."/>
        </authorList>
    </citation>
    <scope>NUCLEOTIDE SEQUENCE [LARGE SCALE GENOMIC DNA]</scope>
    <source>
        <strain evidence="4 5">N1-3</strain>
    </source>
</reference>
<feature type="domain" description="Chorismate mutase" evidence="3">
    <location>
        <begin position="23"/>
        <end position="114"/>
    </location>
</feature>
<feature type="compositionally biased region" description="Polar residues" evidence="2">
    <location>
        <begin position="7"/>
        <end position="20"/>
    </location>
</feature>
<dbReference type="PANTHER" id="PTHR38041">
    <property type="entry name" value="CHORISMATE MUTASE"/>
    <property type="match status" value="1"/>
</dbReference>
<name>A0ABV6WTN9_9ACTN</name>
<keyword evidence="1" id="KW-0413">Isomerase</keyword>
<evidence type="ECO:0000313" key="5">
    <source>
        <dbReference type="Proteomes" id="UP001592530"/>
    </source>
</evidence>
<dbReference type="EMBL" id="JBHEZY010000001">
    <property type="protein sequence ID" value="MFC1429398.1"/>
    <property type="molecule type" value="Genomic_DNA"/>
</dbReference>
<evidence type="ECO:0000256" key="2">
    <source>
        <dbReference type="SAM" id="MobiDB-lite"/>
    </source>
</evidence>
<dbReference type="Pfam" id="PF01817">
    <property type="entry name" value="CM_2"/>
    <property type="match status" value="1"/>
</dbReference>
<dbReference type="NCBIfam" id="TIGR01803">
    <property type="entry name" value="CM-like"/>
    <property type="match status" value="1"/>
</dbReference>
<dbReference type="InterPro" id="IPR002701">
    <property type="entry name" value="CM_II_prokaryot"/>
</dbReference>
<dbReference type="InterPro" id="IPR051331">
    <property type="entry name" value="Chorismate_mutase-related"/>
</dbReference>
<dbReference type="Proteomes" id="UP001592530">
    <property type="component" value="Unassembled WGS sequence"/>
</dbReference>
<dbReference type="PANTHER" id="PTHR38041:SF1">
    <property type="entry name" value="CHORISMATE MUTASE"/>
    <property type="match status" value="1"/>
</dbReference>
<dbReference type="InterPro" id="IPR036263">
    <property type="entry name" value="Chorismate_II_sf"/>
</dbReference>
<feature type="region of interest" description="Disordered" evidence="2">
    <location>
        <begin position="1"/>
        <end position="20"/>
    </location>
</feature>
<dbReference type="SMART" id="SM00830">
    <property type="entry name" value="CM_2"/>
    <property type="match status" value="1"/>
</dbReference>
<dbReference type="SUPFAM" id="SSF48600">
    <property type="entry name" value="Chorismate mutase II"/>
    <property type="match status" value="1"/>
</dbReference>
<dbReference type="RefSeq" id="WP_380547967.1">
    <property type="nucleotide sequence ID" value="NZ_JBHEZY010000001.1"/>
</dbReference>
<evidence type="ECO:0000259" key="3">
    <source>
        <dbReference type="PROSITE" id="PS51168"/>
    </source>
</evidence>
<proteinExistence type="predicted"/>
<evidence type="ECO:0000256" key="1">
    <source>
        <dbReference type="ARBA" id="ARBA00023235"/>
    </source>
</evidence>